<evidence type="ECO:0000313" key="3">
    <source>
        <dbReference type="Proteomes" id="UP000789375"/>
    </source>
</evidence>
<organism evidence="2 3">
    <name type="scientific">Funneliformis mosseae</name>
    <name type="common">Endomycorrhizal fungus</name>
    <name type="synonym">Glomus mosseae</name>
    <dbReference type="NCBI Taxonomy" id="27381"/>
    <lineage>
        <taxon>Eukaryota</taxon>
        <taxon>Fungi</taxon>
        <taxon>Fungi incertae sedis</taxon>
        <taxon>Mucoromycota</taxon>
        <taxon>Glomeromycotina</taxon>
        <taxon>Glomeromycetes</taxon>
        <taxon>Glomerales</taxon>
        <taxon>Glomeraceae</taxon>
        <taxon>Funneliformis</taxon>
    </lineage>
</organism>
<sequence length="599" mass="68716">MSVGLQPSSPDFVQEKTSIQEQNKRITSKMTDLVPLSEEDVFLSGIADKHPRDMPEMAFVIAFCVQYNEAVGNLAFLPEELEDAIVCREPVDLVERVHRYFLRNVLNLPKIVDKRYWIRKLSEHLYEKIEKEEFGLSYNPFERVDDAYHELSNFEKVMILKYLVMWQFKGSEMIQSLRAENVVRPVEVEALGVDTKGSIYFYLGVGARLYRETPANGTQQCLWEALTTVLRDLKDLVASRVEIDPDRSEEERLLYKRIAEELIPDLESKERLETIGNQVLCRRGYKRVANKNKLSVRYNKPPKKVPKISLVEEIKCNHPDIKEGAADENTDSLFDADEFGAESIFPVSMSKSVTHLSQISQPAQTVHDFKCLPFKFSRSDSNQESSVAADSTSAIDSLSISATSTTIISSGRETDRSSDQNQINFGRQNAELVALKDETRRKRCYSDDFSEFKRHKFVKLLDDDLMFKSHVDNEKAERPKRDKGKRVLRDCFEPSRVQNVDINRLIVNAATHKPRVDKGKGVLRYGEPVRGNSVNHDNDTNGSANREIFRPGPEELIKLEWSLNHVFFEELEIFGEDSDSELSDCCDDCIMEIDHFSEL</sequence>
<gene>
    <name evidence="2" type="ORF">FMOSSE_LOCUS9533</name>
</gene>
<dbReference type="PANTHER" id="PTHR42107:SF1">
    <property type="entry name" value="WHIM1 DOMAIN-CONTAINING PROTEIN"/>
    <property type="match status" value="1"/>
</dbReference>
<feature type="region of interest" description="Disordered" evidence="1">
    <location>
        <begin position="527"/>
        <end position="547"/>
    </location>
</feature>
<keyword evidence="3" id="KW-1185">Reference proteome</keyword>
<feature type="compositionally biased region" description="Polar residues" evidence="1">
    <location>
        <begin position="532"/>
        <end position="544"/>
    </location>
</feature>
<protein>
    <submittedName>
        <fullName evidence="2">10429_t:CDS:1</fullName>
    </submittedName>
</protein>
<reference evidence="2" key="1">
    <citation type="submission" date="2021-06" db="EMBL/GenBank/DDBJ databases">
        <authorList>
            <person name="Kallberg Y."/>
            <person name="Tangrot J."/>
            <person name="Rosling A."/>
        </authorList>
    </citation>
    <scope>NUCLEOTIDE SEQUENCE</scope>
    <source>
        <strain evidence="2">87-6 pot B 2015</strain>
    </source>
</reference>
<name>A0A9N9CUC1_FUNMO</name>
<comment type="caution">
    <text evidence="2">The sequence shown here is derived from an EMBL/GenBank/DDBJ whole genome shotgun (WGS) entry which is preliminary data.</text>
</comment>
<dbReference type="AlphaFoldDB" id="A0A9N9CUC1"/>
<accession>A0A9N9CUC1</accession>
<evidence type="ECO:0000256" key="1">
    <source>
        <dbReference type="SAM" id="MobiDB-lite"/>
    </source>
</evidence>
<proteinExistence type="predicted"/>
<dbReference type="EMBL" id="CAJVPP010002806">
    <property type="protein sequence ID" value="CAG8612358.1"/>
    <property type="molecule type" value="Genomic_DNA"/>
</dbReference>
<dbReference type="PANTHER" id="PTHR42107">
    <property type="entry name" value="YALI0D24453P"/>
    <property type="match status" value="1"/>
</dbReference>
<dbReference type="Proteomes" id="UP000789375">
    <property type="component" value="Unassembled WGS sequence"/>
</dbReference>
<evidence type="ECO:0000313" key="2">
    <source>
        <dbReference type="EMBL" id="CAG8612358.1"/>
    </source>
</evidence>